<feature type="transmembrane region" description="Helical" evidence="1">
    <location>
        <begin position="250"/>
        <end position="274"/>
    </location>
</feature>
<dbReference type="SUPFAM" id="SSF103481">
    <property type="entry name" value="Multidrug resistance efflux transporter EmrE"/>
    <property type="match status" value="1"/>
</dbReference>
<dbReference type="Proteomes" id="UP000649739">
    <property type="component" value="Unassembled WGS sequence"/>
</dbReference>
<accession>A0A8J3B1A9</accession>
<evidence type="ECO:0000256" key="2">
    <source>
        <dbReference type="SAM" id="SignalP"/>
    </source>
</evidence>
<keyword evidence="4" id="KW-1185">Reference proteome</keyword>
<feature type="transmembrane region" description="Helical" evidence="1">
    <location>
        <begin position="191"/>
        <end position="213"/>
    </location>
</feature>
<keyword evidence="2" id="KW-0732">Signal</keyword>
<reference evidence="3" key="2">
    <citation type="submission" date="2020-09" db="EMBL/GenBank/DDBJ databases">
        <authorList>
            <person name="Sun Q."/>
            <person name="Ohkuma M."/>
        </authorList>
    </citation>
    <scope>NUCLEOTIDE SEQUENCE</scope>
    <source>
        <strain evidence="3">JCM 3090</strain>
    </source>
</reference>
<evidence type="ECO:0008006" key="5">
    <source>
        <dbReference type="Google" id="ProtNLM"/>
    </source>
</evidence>
<dbReference type="PANTHER" id="PTHR40761">
    <property type="entry name" value="CONSERVED INTEGRAL MEMBRANE ALANINE VALINE AND LEUCINE RICH PROTEIN-RELATED"/>
    <property type="match status" value="1"/>
</dbReference>
<dbReference type="EMBL" id="BMQB01000003">
    <property type="protein sequence ID" value="GGJ87114.1"/>
    <property type="molecule type" value="Genomic_DNA"/>
</dbReference>
<dbReference type="NCBIfam" id="NF038012">
    <property type="entry name" value="DMT_1"/>
    <property type="match status" value="1"/>
</dbReference>
<sequence length="291" mass="28574">MSPLLLAVALSVGSAVAYASAAVAQARLAARPHRAGGLLRPLRSGPWWSTVALNTGGALLHTVALRYGSLAIVQPFGALTLVFALPMEAAFAGRRVTPREWRGAIVTVLGLTGLVLITDTDAPTHALTDPQILALSAVTAAVVGALARSGAGGGRGLRLAAASGIASGVASVLTQTILLRLAGPGIAGATGYAVAGATALAVGVLSVTGLLLSQAAYRSGLGGPLATLTIANPATAAAIGLLLLHQPLALTVGGALVALLAALLTARGVVLLSAPAGSLRRPRGSGPPPAR</sequence>
<feature type="chain" id="PRO_5039263607" description="Integral membrane protein" evidence="2">
    <location>
        <begin position="20"/>
        <end position="291"/>
    </location>
</feature>
<name>A0A8J3B1A9_9ACTN</name>
<dbReference type="AlphaFoldDB" id="A0A8J3B1A9"/>
<evidence type="ECO:0000313" key="3">
    <source>
        <dbReference type="EMBL" id="GGJ87114.1"/>
    </source>
</evidence>
<keyword evidence="1" id="KW-0472">Membrane</keyword>
<evidence type="ECO:0000256" key="1">
    <source>
        <dbReference type="SAM" id="Phobius"/>
    </source>
</evidence>
<feature type="transmembrane region" description="Helical" evidence="1">
    <location>
        <begin position="225"/>
        <end position="244"/>
    </location>
</feature>
<dbReference type="Gene3D" id="1.10.3730.20">
    <property type="match status" value="1"/>
</dbReference>
<dbReference type="PANTHER" id="PTHR40761:SF1">
    <property type="entry name" value="CONSERVED INTEGRAL MEMBRANE ALANINE VALINE AND LEUCINE RICH PROTEIN-RELATED"/>
    <property type="match status" value="1"/>
</dbReference>
<reference evidence="3" key="1">
    <citation type="journal article" date="2014" name="Int. J. Syst. Evol. Microbiol.">
        <title>Complete genome sequence of Corynebacterium casei LMG S-19264T (=DSM 44701T), isolated from a smear-ripened cheese.</title>
        <authorList>
            <consortium name="US DOE Joint Genome Institute (JGI-PGF)"/>
            <person name="Walter F."/>
            <person name="Albersmeier A."/>
            <person name="Kalinowski J."/>
            <person name="Ruckert C."/>
        </authorList>
    </citation>
    <scope>NUCLEOTIDE SEQUENCE</scope>
    <source>
        <strain evidence="3">JCM 3090</strain>
    </source>
</reference>
<feature type="transmembrane region" description="Helical" evidence="1">
    <location>
        <begin position="101"/>
        <end position="118"/>
    </location>
</feature>
<comment type="caution">
    <text evidence="3">The sequence shown here is derived from an EMBL/GenBank/DDBJ whole genome shotgun (WGS) entry which is preliminary data.</text>
</comment>
<dbReference type="RefSeq" id="WP_189169432.1">
    <property type="nucleotide sequence ID" value="NZ_BMQB01000003.1"/>
</dbReference>
<gene>
    <name evidence="3" type="ORF">GCM10010123_15880</name>
</gene>
<dbReference type="InterPro" id="IPR037185">
    <property type="entry name" value="EmrE-like"/>
</dbReference>
<protein>
    <recommendedName>
        <fullName evidence="5">Integral membrane protein</fullName>
    </recommendedName>
</protein>
<organism evidence="3 4">
    <name type="scientific">Pilimelia anulata</name>
    <dbReference type="NCBI Taxonomy" id="53371"/>
    <lineage>
        <taxon>Bacteria</taxon>
        <taxon>Bacillati</taxon>
        <taxon>Actinomycetota</taxon>
        <taxon>Actinomycetes</taxon>
        <taxon>Micromonosporales</taxon>
        <taxon>Micromonosporaceae</taxon>
        <taxon>Pilimelia</taxon>
    </lineage>
</organism>
<feature type="signal peptide" evidence="2">
    <location>
        <begin position="1"/>
        <end position="19"/>
    </location>
</feature>
<feature type="transmembrane region" description="Helical" evidence="1">
    <location>
        <begin position="67"/>
        <end position="89"/>
    </location>
</feature>
<evidence type="ECO:0000313" key="4">
    <source>
        <dbReference type="Proteomes" id="UP000649739"/>
    </source>
</evidence>
<feature type="transmembrane region" description="Helical" evidence="1">
    <location>
        <begin position="159"/>
        <end position="179"/>
    </location>
</feature>
<proteinExistence type="predicted"/>
<feature type="transmembrane region" description="Helical" evidence="1">
    <location>
        <begin position="130"/>
        <end position="147"/>
    </location>
</feature>
<keyword evidence="1" id="KW-1133">Transmembrane helix</keyword>
<keyword evidence="1" id="KW-0812">Transmembrane</keyword>